<feature type="transmembrane region" description="Helical" evidence="2">
    <location>
        <begin position="160"/>
        <end position="182"/>
    </location>
</feature>
<dbReference type="PANTHER" id="PTHR40465">
    <property type="entry name" value="CHROMOSOME 1, WHOLE GENOME SHOTGUN SEQUENCE"/>
    <property type="match status" value="1"/>
</dbReference>
<feature type="transmembrane region" description="Helical" evidence="2">
    <location>
        <begin position="87"/>
        <end position="109"/>
    </location>
</feature>
<name>A0A9P3PD08_LYOSH</name>
<keyword evidence="2" id="KW-1133">Transmembrane helix</keyword>
<dbReference type="PANTHER" id="PTHR40465:SF1">
    <property type="entry name" value="DUF6534 DOMAIN-CONTAINING PROTEIN"/>
    <property type="match status" value="1"/>
</dbReference>
<feature type="domain" description="DUF6534" evidence="3">
    <location>
        <begin position="168"/>
        <end position="250"/>
    </location>
</feature>
<sequence length="323" mass="34888">MPVEADTDALLSGPLFLGCIFNWALFGTLVVQQHDYFNAYRTSDGILIIFMVYLVFVLQIVETGFVTHSVWALLVLGWGKPILSLPIPWTAPGMPLLSSVVAGVMRMYFVSMIRSLKSSAITGTSCAVVTFLALFEFGTSVAILVQSISVPVFSILQPMYTMYLAGGVASDSLIAANMIFLLSKTSIPLRTHIIHYMAVFSVETGTLIATAAIAQLFLFLCLHSSFSHIATRFVISRLYANVLLAVLNRRPVPNPNPEQIDTGCTIPLHHLEESPMVTGALAVAIQAEPHASSLAHSSTEMGNVSSQDVSSVDPVDAQKAPEL</sequence>
<evidence type="ECO:0000256" key="1">
    <source>
        <dbReference type="SAM" id="MobiDB-lite"/>
    </source>
</evidence>
<dbReference type="EMBL" id="BRPK01000001">
    <property type="protein sequence ID" value="GLB33209.1"/>
    <property type="molecule type" value="Genomic_DNA"/>
</dbReference>
<keyword evidence="5" id="KW-1185">Reference proteome</keyword>
<organism evidence="4 5">
    <name type="scientific">Lyophyllum shimeji</name>
    <name type="common">Hon-shimeji</name>
    <name type="synonym">Tricholoma shimeji</name>
    <dbReference type="NCBI Taxonomy" id="47721"/>
    <lineage>
        <taxon>Eukaryota</taxon>
        <taxon>Fungi</taxon>
        <taxon>Dikarya</taxon>
        <taxon>Basidiomycota</taxon>
        <taxon>Agaricomycotina</taxon>
        <taxon>Agaricomycetes</taxon>
        <taxon>Agaricomycetidae</taxon>
        <taxon>Agaricales</taxon>
        <taxon>Tricholomatineae</taxon>
        <taxon>Lyophyllaceae</taxon>
        <taxon>Lyophyllum</taxon>
    </lineage>
</organism>
<feature type="compositionally biased region" description="Low complexity" evidence="1">
    <location>
        <begin position="304"/>
        <end position="315"/>
    </location>
</feature>
<dbReference type="OrthoDB" id="3262409at2759"/>
<feature type="transmembrane region" description="Helical" evidence="2">
    <location>
        <begin position="194"/>
        <end position="220"/>
    </location>
</feature>
<feature type="transmembrane region" description="Helical" evidence="2">
    <location>
        <begin position="121"/>
        <end position="148"/>
    </location>
</feature>
<feature type="region of interest" description="Disordered" evidence="1">
    <location>
        <begin position="296"/>
        <end position="323"/>
    </location>
</feature>
<dbReference type="InterPro" id="IPR045339">
    <property type="entry name" value="DUF6534"/>
</dbReference>
<keyword evidence="2" id="KW-0812">Transmembrane</keyword>
<feature type="transmembrane region" description="Helical" evidence="2">
    <location>
        <begin position="12"/>
        <end position="31"/>
    </location>
</feature>
<evidence type="ECO:0000256" key="2">
    <source>
        <dbReference type="SAM" id="Phobius"/>
    </source>
</evidence>
<proteinExistence type="predicted"/>
<comment type="caution">
    <text evidence="4">The sequence shown here is derived from an EMBL/GenBank/DDBJ whole genome shotgun (WGS) entry which is preliminary data.</text>
</comment>
<evidence type="ECO:0000313" key="4">
    <source>
        <dbReference type="EMBL" id="GLB33209.1"/>
    </source>
</evidence>
<protein>
    <recommendedName>
        <fullName evidence="3">DUF6534 domain-containing protein</fullName>
    </recommendedName>
</protein>
<gene>
    <name evidence="4" type="ORF">LshimejAT787_0100940</name>
</gene>
<dbReference type="Pfam" id="PF20152">
    <property type="entry name" value="DUF6534"/>
    <property type="match status" value="1"/>
</dbReference>
<reference evidence="4" key="1">
    <citation type="submission" date="2022-07" db="EMBL/GenBank/DDBJ databases">
        <title>The genome of Lyophyllum shimeji provides insight into the initial evolution of ectomycorrhizal fungal genome.</title>
        <authorList>
            <person name="Kobayashi Y."/>
            <person name="Shibata T."/>
            <person name="Hirakawa H."/>
            <person name="Shigenobu S."/>
            <person name="Nishiyama T."/>
            <person name="Yamada A."/>
            <person name="Hasebe M."/>
            <person name="Kawaguchi M."/>
        </authorList>
    </citation>
    <scope>NUCLEOTIDE SEQUENCE</scope>
    <source>
        <strain evidence="4">AT787</strain>
    </source>
</reference>
<feature type="transmembrane region" description="Helical" evidence="2">
    <location>
        <begin position="43"/>
        <end position="67"/>
    </location>
</feature>
<dbReference type="AlphaFoldDB" id="A0A9P3PD08"/>
<evidence type="ECO:0000313" key="5">
    <source>
        <dbReference type="Proteomes" id="UP001063166"/>
    </source>
</evidence>
<keyword evidence="2" id="KW-0472">Membrane</keyword>
<accession>A0A9P3PD08</accession>
<dbReference type="Proteomes" id="UP001063166">
    <property type="component" value="Unassembled WGS sequence"/>
</dbReference>
<evidence type="ECO:0000259" key="3">
    <source>
        <dbReference type="Pfam" id="PF20152"/>
    </source>
</evidence>